<name>A0A1Y2BYW9_9FUNG</name>
<proteinExistence type="predicted"/>
<dbReference type="Proteomes" id="UP000193642">
    <property type="component" value="Unassembled WGS sequence"/>
</dbReference>
<dbReference type="EMBL" id="MCGO01000040">
    <property type="protein sequence ID" value="ORY39265.1"/>
    <property type="molecule type" value="Genomic_DNA"/>
</dbReference>
<keyword evidence="2" id="KW-1185">Reference proteome</keyword>
<evidence type="ECO:0000313" key="2">
    <source>
        <dbReference type="Proteomes" id="UP000193642"/>
    </source>
</evidence>
<dbReference type="InterPro" id="IPR010281">
    <property type="entry name" value="DUF885"/>
</dbReference>
<evidence type="ECO:0000313" key="1">
    <source>
        <dbReference type="EMBL" id="ORY39265.1"/>
    </source>
</evidence>
<reference evidence="1 2" key="1">
    <citation type="submission" date="2016-07" db="EMBL/GenBank/DDBJ databases">
        <title>Pervasive Adenine N6-methylation of Active Genes in Fungi.</title>
        <authorList>
            <consortium name="DOE Joint Genome Institute"/>
            <person name="Mondo S.J."/>
            <person name="Dannebaum R.O."/>
            <person name="Kuo R.C."/>
            <person name="Labutti K."/>
            <person name="Haridas S."/>
            <person name="Kuo A."/>
            <person name="Salamov A."/>
            <person name="Ahrendt S.R."/>
            <person name="Lipzen A."/>
            <person name="Sullivan W."/>
            <person name="Andreopoulos W.B."/>
            <person name="Clum A."/>
            <person name="Lindquist E."/>
            <person name="Daum C."/>
            <person name="Ramamoorthy G.K."/>
            <person name="Gryganskyi A."/>
            <person name="Culley D."/>
            <person name="Magnuson J.K."/>
            <person name="James T.Y."/>
            <person name="O'Malley M.A."/>
            <person name="Stajich J.E."/>
            <person name="Spatafora J.W."/>
            <person name="Visel A."/>
            <person name="Grigoriev I.V."/>
        </authorList>
    </citation>
    <scope>NUCLEOTIDE SEQUENCE [LARGE SCALE GENOMIC DNA]</scope>
    <source>
        <strain evidence="1 2">JEL800</strain>
    </source>
</reference>
<sequence length="609" mass="68324">MAVQFGVRGFEDKLFNESIEFHITLVVRLEELKVKVIRLEEEARGNLSKKEREDIAFLKEAINASLLIEGVPGEEGYNLELGNNHFFGSLVGLEAAFEQDILETPEDIQKYRTKLALIPAQCSHMIDNYKRGIKRKATLNAVGVSLLINVAKSLYGDGKDVLVAAKESGLNRASKAAQLVHDQDYLVPLLKDQVLPAIRNVADFLENVYAKYARKEDGISAIPGAYERYIKTNTEIGYSAEAIHSIGLAEVARINDLLEVAKKNCGVVTSLKQFQSDLLDRTKFPHLFFKDSNEIIPECNRLIGDARARMVTIFDRFPKFECQVKPVPANLEATAALGQYAAGTGAEGGVFTINMRLQKQKPSHQLKALCLHEGNPGHHHQCSIVAENGNEHLIRRIVMSGPYVEGWGLYSEFLGEELGMYTDPFEYFGRLEFEMWRACRLVVDSGLHGKGWTIEQSVEFMQAHVSMTRDEAVTEVNRYTAIPGQALNYKIGELKIKELRGFAEEALGEDFSVKEFHSVVLGRGAVPLAMLDATVKEWVASKKESRETVLDIGAMDDAVDEKKLLLDMPSSRFRWIKVPPRPKNTSRRPSFSYLLDCFSLCWISSKRCN</sequence>
<dbReference type="PANTHER" id="PTHR33361:SF2">
    <property type="entry name" value="DUF885 DOMAIN-CONTAINING PROTEIN"/>
    <property type="match status" value="1"/>
</dbReference>
<gene>
    <name evidence="1" type="ORF">BCR33DRAFT_700035</name>
</gene>
<comment type="caution">
    <text evidence="1">The sequence shown here is derived from an EMBL/GenBank/DDBJ whole genome shotgun (WGS) entry which is preliminary data.</text>
</comment>
<dbReference type="AlphaFoldDB" id="A0A1Y2BYW9"/>
<dbReference type="OrthoDB" id="5959877at2759"/>
<dbReference type="PANTHER" id="PTHR33361">
    <property type="entry name" value="GLR0591 PROTEIN"/>
    <property type="match status" value="1"/>
</dbReference>
<accession>A0A1Y2BYW9</accession>
<protein>
    <submittedName>
        <fullName evidence="1">DUF885-domain-containing protein</fullName>
    </submittedName>
</protein>
<dbReference type="Pfam" id="PF05960">
    <property type="entry name" value="DUF885"/>
    <property type="match status" value="1"/>
</dbReference>
<organism evidence="1 2">
    <name type="scientific">Rhizoclosmatium globosum</name>
    <dbReference type="NCBI Taxonomy" id="329046"/>
    <lineage>
        <taxon>Eukaryota</taxon>
        <taxon>Fungi</taxon>
        <taxon>Fungi incertae sedis</taxon>
        <taxon>Chytridiomycota</taxon>
        <taxon>Chytridiomycota incertae sedis</taxon>
        <taxon>Chytridiomycetes</taxon>
        <taxon>Chytridiales</taxon>
        <taxon>Chytriomycetaceae</taxon>
        <taxon>Rhizoclosmatium</taxon>
    </lineage>
</organism>